<dbReference type="AlphaFoldDB" id="A0A6I6F567"/>
<feature type="domain" description="DUF2344" evidence="1">
    <location>
        <begin position="4"/>
        <end position="192"/>
    </location>
</feature>
<dbReference type="NCBIfam" id="TIGR03936">
    <property type="entry name" value="sam_1_link_chp"/>
    <property type="match status" value="1"/>
</dbReference>
<proteinExistence type="predicted"/>
<dbReference type="Proteomes" id="UP000422764">
    <property type="component" value="Chromosome"/>
</dbReference>
<dbReference type="EMBL" id="CP046522">
    <property type="protein sequence ID" value="QGU95538.1"/>
    <property type="molecule type" value="Genomic_DNA"/>
</dbReference>
<accession>A0A6I6F567</accession>
<dbReference type="Pfam" id="PF10105">
    <property type="entry name" value="DUF2344"/>
    <property type="match status" value="1"/>
</dbReference>
<evidence type="ECO:0000313" key="2">
    <source>
        <dbReference type="EMBL" id="QGU95538.1"/>
    </source>
</evidence>
<organism evidence="2 3">
    <name type="scientific">Clostridium bovifaecis</name>
    <dbReference type="NCBI Taxonomy" id="2184719"/>
    <lineage>
        <taxon>Bacteria</taxon>
        <taxon>Bacillati</taxon>
        <taxon>Bacillota</taxon>
        <taxon>Clostridia</taxon>
        <taxon>Eubacteriales</taxon>
        <taxon>Clostridiaceae</taxon>
        <taxon>Clostridium</taxon>
    </lineage>
</organism>
<dbReference type="InterPro" id="IPR018768">
    <property type="entry name" value="DUF2344"/>
</dbReference>
<name>A0A6I6F567_9CLOT</name>
<sequence>MKMRYLIKYTKCSDIKYVSHLELMRTIQRIFRRSELPVEYSKGFNPHIILSIAQPLSVGVYSKAEYMDVEFSEEVEGNHIKDQFNDNAPMGIKVVDVVKVKDKEGEKKLPQAMAAVEAARYTMELRCIDGKAVEEKLNGLMKSSEWNIVKKSKKGEKEVNIKPLIKELKFNVRDNVLYIDTLVTAGSKENLSAQLLEDYLKANIESLDKDAFTYIERIEMLAYKGNKLVSLSEYFKTESGKV</sequence>
<protein>
    <submittedName>
        <fullName evidence="2">DUF2344 domain-containing protein</fullName>
    </submittedName>
</protein>
<keyword evidence="3" id="KW-1185">Reference proteome</keyword>
<gene>
    <name evidence="2" type="ORF">GOM49_10950</name>
</gene>
<evidence type="ECO:0000259" key="1">
    <source>
        <dbReference type="Pfam" id="PF10105"/>
    </source>
</evidence>
<evidence type="ECO:0000313" key="3">
    <source>
        <dbReference type="Proteomes" id="UP000422764"/>
    </source>
</evidence>
<reference evidence="2 3" key="1">
    <citation type="submission" date="2019-12" db="EMBL/GenBank/DDBJ databases">
        <title>Genome sequenceing of Clostridium bovifaecis.</title>
        <authorList>
            <person name="Yao Y."/>
        </authorList>
    </citation>
    <scope>NUCLEOTIDE SEQUENCE [LARGE SCALE GENOMIC DNA]</scope>
    <source>
        <strain evidence="2 3">BXX</strain>
    </source>
</reference>